<dbReference type="AlphaFoldDB" id="A0A7I4Y7P4"/>
<dbReference type="GO" id="GO:0004364">
    <property type="term" value="F:glutathione transferase activity"/>
    <property type="evidence" value="ECO:0007669"/>
    <property type="project" value="UniProtKB-EC"/>
</dbReference>
<dbReference type="Gene3D" id="3.40.30.10">
    <property type="entry name" value="Glutaredoxin"/>
    <property type="match status" value="1"/>
</dbReference>
<dbReference type="Pfam" id="PF02798">
    <property type="entry name" value="GST_N"/>
    <property type="match status" value="1"/>
</dbReference>
<dbReference type="Proteomes" id="UP000025227">
    <property type="component" value="Unplaced"/>
</dbReference>
<sequence>MINYKLTYFDGRGPAEIIRQLFVVAGEDFEDVRVTFDDWPKLKEGMPFGQLPVLEIDGKQLCQSFAIVRYLAKQFGYAGKNAWEEASVDAIGDQFKDFFYNEIRPYIRTLLGFEKGDLAALEKSIVPAHGELFTFMTNFLKNNPSGYLVGDSLTWADLYLAETATWNKKFPNLYDGFPEVKAHVEKIRSIPELKKYIENRPDTIF</sequence>
<name>A0A7I4Y7P4_HAECO</name>
<reference evidence="9" key="1">
    <citation type="submission" date="2020-12" db="UniProtKB">
        <authorList>
            <consortium name="WormBaseParasite"/>
        </authorList>
    </citation>
    <scope>IDENTIFICATION</scope>
    <source>
        <strain evidence="9">MHco3</strain>
    </source>
</reference>
<dbReference type="FunFam" id="3.40.30.10:FF:000258">
    <property type="entry name" value="Glutathione S-transferase"/>
    <property type="match status" value="1"/>
</dbReference>
<dbReference type="SUPFAM" id="SSF47616">
    <property type="entry name" value="GST C-terminal domain-like"/>
    <property type="match status" value="1"/>
</dbReference>
<dbReference type="InterPro" id="IPR050213">
    <property type="entry name" value="GST_superfamily"/>
</dbReference>
<dbReference type="WBParaSite" id="HCON_00056530-00001">
    <property type="protein sequence ID" value="HCON_00056530-00001"/>
    <property type="gene ID" value="HCON_00056530"/>
</dbReference>
<feature type="domain" description="GST C-terminal" evidence="7">
    <location>
        <begin position="81"/>
        <end position="205"/>
    </location>
</feature>
<dbReference type="InterPro" id="IPR004045">
    <property type="entry name" value="Glutathione_S-Trfase_N"/>
</dbReference>
<dbReference type="InterPro" id="IPR010987">
    <property type="entry name" value="Glutathione-S-Trfase_C-like"/>
</dbReference>
<protein>
    <recommendedName>
        <fullName evidence="1">glutathione transferase</fullName>
        <ecNumber evidence="1">2.5.1.18</ecNumber>
    </recommendedName>
    <alternativeName>
        <fullName evidence="5">GST class-sigma</fullName>
    </alternativeName>
</protein>
<dbReference type="EC" id="2.5.1.18" evidence="1"/>
<accession>A0A7I4Y7P4</accession>
<evidence type="ECO:0000256" key="5">
    <source>
        <dbReference type="ARBA" id="ARBA00078118"/>
    </source>
</evidence>
<dbReference type="InterPro" id="IPR036282">
    <property type="entry name" value="Glutathione-S-Trfase_C_sf"/>
</dbReference>
<dbReference type="GO" id="GO:0006749">
    <property type="term" value="P:glutathione metabolic process"/>
    <property type="evidence" value="ECO:0007669"/>
    <property type="project" value="TreeGrafter"/>
</dbReference>
<evidence type="ECO:0000313" key="8">
    <source>
        <dbReference type="Proteomes" id="UP000025227"/>
    </source>
</evidence>
<dbReference type="OrthoDB" id="414243at2759"/>
<dbReference type="InterPro" id="IPR004046">
    <property type="entry name" value="GST_C"/>
</dbReference>
<evidence type="ECO:0000256" key="1">
    <source>
        <dbReference type="ARBA" id="ARBA00012452"/>
    </source>
</evidence>
<evidence type="ECO:0000313" key="9">
    <source>
        <dbReference type="WBParaSite" id="HCON_00056530-00001"/>
    </source>
</evidence>
<evidence type="ECO:0000259" key="6">
    <source>
        <dbReference type="PROSITE" id="PS50404"/>
    </source>
</evidence>
<keyword evidence="2" id="KW-0808">Transferase</keyword>
<dbReference type="PROSITE" id="PS50404">
    <property type="entry name" value="GST_NTER"/>
    <property type="match status" value="1"/>
</dbReference>
<dbReference type="PANTHER" id="PTHR11571:SF224">
    <property type="entry name" value="HEMATOPOIETIC PROSTAGLANDIN D SYNTHASE"/>
    <property type="match status" value="1"/>
</dbReference>
<dbReference type="SFLD" id="SFLDG01205">
    <property type="entry name" value="AMPS.1"/>
    <property type="match status" value="1"/>
</dbReference>
<dbReference type="FunFam" id="1.20.1050.10:FF:000031">
    <property type="entry name" value="Glutathione S-Transferase"/>
    <property type="match status" value="1"/>
</dbReference>
<evidence type="ECO:0000256" key="2">
    <source>
        <dbReference type="ARBA" id="ARBA00022679"/>
    </source>
</evidence>
<feature type="domain" description="GST N-terminal" evidence="6">
    <location>
        <begin position="2"/>
        <end position="79"/>
    </location>
</feature>
<dbReference type="SFLD" id="SFLDS00019">
    <property type="entry name" value="Glutathione_Transferase_(cytos"/>
    <property type="match status" value="1"/>
</dbReference>
<dbReference type="CDD" id="cd03192">
    <property type="entry name" value="GST_C_Sigma_like"/>
    <property type="match status" value="1"/>
</dbReference>
<dbReference type="Pfam" id="PF14497">
    <property type="entry name" value="GST_C_3"/>
    <property type="match status" value="1"/>
</dbReference>
<dbReference type="InterPro" id="IPR040079">
    <property type="entry name" value="Glutathione_S-Trfase"/>
</dbReference>
<dbReference type="PROSITE" id="PS50405">
    <property type="entry name" value="GST_CTER"/>
    <property type="match status" value="1"/>
</dbReference>
<dbReference type="SFLD" id="SFLDG00363">
    <property type="entry name" value="AMPS_(cytGST):_Alpha-__Mu-__Pi"/>
    <property type="match status" value="1"/>
</dbReference>
<dbReference type="Gene3D" id="1.20.1050.10">
    <property type="match status" value="1"/>
</dbReference>
<dbReference type="InterPro" id="IPR036249">
    <property type="entry name" value="Thioredoxin-like_sf"/>
</dbReference>
<evidence type="ECO:0000256" key="3">
    <source>
        <dbReference type="ARBA" id="ARBA00038317"/>
    </source>
</evidence>
<dbReference type="PANTHER" id="PTHR11571">
    <property type="entry name" value="GLUTATHIONE S-TRANSFERASE"/>
    <property type="match status" value="1"/>
</dbReference>
<dbReference type="SUPFAM" id="SSF52833">
    <property type="entry name" value="Thioredoxin-like"/>
    <property type="match status" value="1"/>
</dbReference>
<evidence type="ECO:0000259" key="7">
    <source>
        <dbReference type="PROSITE" id="PS50405"/>
    </source>
</evidence>
<dbReference type="GO" id="GO:0005737">
    <property type="term" value="C:cytoplasm"/>
    <property type="evidence" value="ECO:0007669"/>
    <property type="project" value="UniProtKB-ARBA"/>
</dbReference>
<organism evidence="8 9">
    <name type="scientific">Haemonchus contortus</name>
    <name type="common">Barber pole worm</name>
    <dbReference type="NCBI Taxonomy" id="6289"/>
    <lineage>
        <taxon>Eukaryota</taxon>
        <taxon>Metazoa</taxon>
        <taxon>Ecdysozoa</taxon>
        <taxon>Nematoda</taxon>
        <taxon>Chromadorea</taxon>
        <taxon>Rhabditida</taxon>
        <taxon>Rhabditina</taxon>
        <taxon>Rhabditomorpha</taxon>
        <taxon>Strongyloidea</taxon>
        <taxon>Trichostrongylidae</taxon>
        <taxon>Haemonchus</taxon>
    </lineage>
</organism>
<dbReference type="CDD" id="cd03039">
    <property type="entry name" value="GST_N_Sigma_like"/>
    <property type="match status" value="1"/>
</dbReference>
<proteinExistence type="inferred from homology"/>
<keyword evidence="8" id="KW-1185">Reference proteome</keyword>
<dbReference type="OMA" id="YNEIRPY"/>
<comment type="similarity">
    <text evidence="3">Belongs to the GST superfamily. Sigma family.</text>
</comment>
<comment type="catalytic activity">
    <reaction evidence="4">
        <text>RX + glutathione = an S-substituted glutathione + a halide anion + H(+)</text>
        <dbReference type="Rhea" id="RHEA:16437"/>
        <dbReference type="ChEBI" id="CHEBI:15378"/>
        <dbReference type="ChEBI" id="CHEBI:16042"/>
        <dbReference type="ChEBI" id="CHEBI:17792"/>
        <dbReference type="ChEBI" id="CHEBI:57925"/>
        <dbReference type="ChEBI" id="CHEBI:90779"/>
        <dbReference type="EC" id="2.5.1.18"/>
    </reaction>
</comment>
<evidence type="ECO:0000256" key="4">
    <source>
        <dbReference type="ARBA" id="ARBA00047960"/>
    </source>
</evidence>